<dbReference type="PANTHER" id="PTHR34658:SF2">
    <property type="entry name" value="OS01G0151800 PROTEIN"/>
    <property type="match status" value="1"/>
</dbReference>
<keyword evidence="1" id="KW-0472">Membrane</keyword>
<dbReference type="RefSeq" id="XP_022143858.1">
    <property type="nucleotide sequence ID" value="XM_022288166.1"/>
</dbReference>
<sequence length="122" mass="12936">MLRFLFRRLRSRWPLLVYSASWTILLTLTVAVASFAPELAFASAISPSSSFAAQCKAGVGGGGGGLVRVPMDLPGDVLCVPDLLFRKSRIDLIVPPIFAAVVVAGSACVVRAFGLWADDDVI</sequence>
<evidence type="ECO:0000313" key="3">
    <source>
        <dbReference type="RefSeq" id="XP_022143858.1"/>
    </source>
</evidence>
<keyword evidence="1" id="KW-1133">Transmembrane helix</keyword>
<dbReference type="GeneID" id="111013670"/>
<dbReference type="OrthoDB" id="1921102at2759"/>
<keyword evidence="2" id="KW-1185">Reference proteome</keyword>
<feature type="transmembrane region" description="Helical" evidence="1">
    <location>
        <begin position="93"/>
        <end position="117"/>
    </location>
</feature>
<accession>A0A6J1CRS0</accession>
<dbReference type="PANTHER" id="PTHR34658">
    <property type="entry name" value="OS01G0151800 PROTEIN"/>
    <property type="match status" value="1"/>
</dbReference>
<evidence type="ECO:0000313" key="2">
    <source>
        <dbReference type="Proteomes" id="UP000504603"/>
    </source>
</evidence>
<reference evidence="3" key="1">
    <citation type="submission" date="2025-08" db="UniProtKB">
        <authorList>
            <consortium name="RefSeq"/>
        </authorList>
    </citation>
    <scope>IDENTIFICATION</scope>
    <source>
        <strain evidence="3">OHB3-1</strain>
    </source>
</reference>
<dbReference type="AlphaFoldDB" id="A0A6J1CRS0"/>
<dbReference type="KEGG" id="mcha:111013670"/>
<keyword evidence="1" id="KW-0812">Transmembrane</keyword>
<protein>
    <submittedName>
        <fullName evidence="3">Uncharacterized protein LOC111013670</fullName>
    </submittedName>
</protein>
<proteinExistence type="predicted"/>
<name>A0A6J1CRS0_MOMCH</name>
<dbReference type="Proteomes" id="UP000504603">
    <property type="component" value="Unplaced"/>
</dbReference>
<evidence type="ECO:0000256" key="1">
    <source>
        <dbReference type="SAM" id="Phobius"/>
    </source>
</evidence>
<organism evidence="2 3">
    <name type="scientific">Momordica charantia</name>
    <name type="common">Bitter gourd</name>
    <name type="synonym">Balsam pear</name>
    <dbReference type="NCBI Taxonomy" id="3673"/>
    <lineage>
        <taxon>Eukaryota</taxon>
        <taxon>Viridiplantae</taxon>
        <taxon>Streptophyta</taxon>
        <taxon>Embryophyta</taxon>
        <taxon>Tracheophyta</taxon>
        <taxon>Spermatophyta</taxon>
        <taxon>Magnoliopsida</taxon>
        <taxon>eudicotyledons</taxon>
        <taxon>Gunneridae</taxon>
        <taxon>Pentapetalae</taxon>
        <taxon>rosids</taxon>
        <taxon>fabids</taxon>
        <taxon>Cucurbitales</taxon>
        <taxon>Cucurbitaceae</taxon>
        <taxon>Momordiceae</taxon>
        <taxon>Momordica</taxon>
    </lineage>
</organism>
<gene>
    <name evidence="3" type="primary">LOC111013670</name>
</gene>